<dbReference type="GO" id="GO:0003700">
    <property type="term" value="F:DNA-binding transcription factor activity"/>
    <property type="evidence" value="ECO:0007669"/>
    <property type="project" value="InterPro"/>
</dbReference>
<evidence type="ECO:0000256" key="3">
    <source>
        <dbReference type="ARBA" id="ARBA00023163"/>
    </source>
</evidence>
<dbReference type="PROSITE" id="PS50110">
    <property type="entry name" value="RESPONSE_REGULATORY"/>
    <property type="match status" value="1"/>
</dbReference>
<dbReference type="InterPro" id="IPR018062">
    <property type="entry name" value="HTH_AraC-typ_CS"/>
</dbReference>
<dbReference type="PRINTS" id="PR00032">
    <property type="entry name" value="HTHARAC"/>
</dbReference>
<dbReference type="PROSITE" id="PS01124">
    <property type="entry name" value="HTH_ARAC_FAMILY_2"/>
    <property type="match status" value="1"/>
</dbReference>
<keyword evidence="3" id="KW-0804">Transcription</keyword>
<dbReference type="Pfam" id="PF00072">
    <property type="entry name" value="Response_reg"/>
    <property type="match status" value="1"/>
</dbReference>
<dbReference type="InterPro" id="IPR009057">
    <property type="entry name" value="Homeodomain-like_sf"/>
</dbReference>
<reference evidence="7" key="1">
    <citation type="submission" date="2022-06" db="EMBL/GenBank/DDBJ databases">
        <title>Aquibacillus sp. a new bacterium isolated from soil saline samples.</title>
        <authorList>
            <person name="Galisteo C."/>
            <person name="De La Haba R."/>
            <person name="Sanchez-Porro C."/>
            <person name="Ventosa A."/>
        </authorList>
    </citation>
    <scope>NUCLEOTIDE SEQUENCE</scope>
    <source>
        <strain evidence="7">3ASR75-11</strain>
    </source>
</reference>
<dbReference type="GO" id="GO:0000160">
    <property type="term" value="P:phosphorelay signal transduction system"/>
    <property type="evidence" value="ECO:0007669"/>
    <property type="project" value="InterPro"/>
</dbReference>
<evidence type="ECO:0000256" key="1">
    <source>
        <dbReference type="ARBA" id="ARBA00023015"/>
    </source>
</evidence>
<dbReference type="EMBL" id="JAMQKB010000001">
    <property type="protein sequence ID" value="MDC3423213.1"/>
    <property type="molecule type" value="Genomic_DNA"/>
</dbReference>
<feature type="domain" description="HTH araC/xylS-type" evidence="5">
    <location>
        <begin position="132"/>
        <end position="231"/>
    </location>
</feature>
<dbReference type="PROSITE" id="PS00041">
    <property type="entry name" value="HTH_ARAC_FAMILY_1"/>
    <property type="match status" value="1"/>
</dbReference>
<keyword evidence="2" id="KW-0238">DNA-binding</keyword>
<dbReference type="PANTHER" id="PTHR43280:SF28">
    <property type="entry name" value="HTH-TYPE TRANSCRIPTIONAL ACTIVATOR RHAS"/>
    <property type="match status" value="1"/>
</dbReference>
<dbReference type="InterPro" id="IPR020449">
    <property type="entry name" value="Tscrpt_reg_AraC-type_HTH"/>
</dbReference>
<dbReference type="SMART" id="SM00448">
    <property type="entry name" value="REC"/>
    <property type="match status" value="1"/>
</dbReference>
<dbReference type="RefSeq" id="WP_272434882.1">
    <property type="nucleotide sequence ID" value="NZ_JAMQKB010000001.1"/>
</dbReference>
<dbReference type="Gene3D" id="3.40.50.2300">
    <property type="match status" value="1"/>
</dbReference>
<organism evidence="7 8">
    <name type="scientific">Terrihalobacillus insolitus</name>
    <dbReference type="NCBI Taxonomy" id="2950438"/>
    <lineage>
        <taxon>Bacteria</taxon>
        <taxon>Bacillati</taxon>
        <taxon>Bacillota</taxon>
        <taxon>Bacilli</taxon>
        <taxon>Bacillales</taxon>
        <taxon>Bacillaceae</taxon>
        <taxon>Terrihalobacillus</taxon>
    </lineage>
</organism>
<dbReference type="AlphaFoldDB" id="A0A9X3WR74"/>
<dbReference type="InterPro" id="IPR018060">
    <property type="entry name" value="HTH_AraC"/>
</dbReference>
<name>A0A9X3WR74_9BACI</name>
<evidence type="ECO:0000259" key="5">
    <source>
        <dbReference type="PROSITE" id="PS01124"/>
    </source>
</evidence>
<proteinExistence type="predicted"/>
<keyword evidence="8" id="KW-1185">Reference proteome</keyword>
<evidence type="ECO:0000256" key="2">
    <source>
        <dbReference type="ARBA" id="ARBA00023125"/>
    </source>
</evidence>
<evidence type="ECO:0000259" key="6">
    <source>
        <dbReference type="PROSITE" id="PS50110"/>
    </source>
</evidence>
<dbReference type="PANTHER" id="PTHR43280">
    <property type="entry name" value="ARAC-FAMILY TRANSCRIPTIONAL REGULATOR"/>
    <property type="match status" value="1"/>
</dbReference>
<feature type="modified residue" description="4-aspartylphosphate" evidence="4">
    <location>
        <position position="53"/>
    </location>
</feature>
<evidence type="ECO:0000313" key="7">
    <source>
        <dbReference type="EMBL" id="MDC3423213.1"/>
    </source>
</evidence>
<gene>
    <name evidence="7" type="ORF">NC797_01660</name>
</gene>
<accession>A0A9X3WR74</accession>
<feature type="domain" description="Response regulatory" evidence="6">
    <location>
        <begin position="2"/>
        <end position="118"/>
    </location>
</feature>
<keyword evidence="1" id="KW-0805">Transcription regulation</keyword>
<dbReference type="InterPro" id="IPR001789">
    <property type="entry name" value="Sig_transdc_resp-reg_receiver"/>
</dbReference>
<dbReference type="SUPFAM" id="SSF46689">
    <property type="entry name" value="Homeodomain-like"/>
    <property type="match status" value="1"/>
</dbReference>
<evidence type="ECO:0000313" key="8">
    <source>
        <dbReference type="Proteomes" id="UP001145050"/>
    </source>
</evidence>
<evidence type="ECO:0000256" key="4">
    <source>
        <dbReference type="PROSITE-ProRule" id="PRU00169"/>
    </source>
</evidence>
<dbReference type="GO" id="GO:0043565">
    <property type="term" value="F:sequence-specific DNA binding"/>
    <property type="evidence" value="ECO:0007669"/>
    <property type="project" value="InterPro"/>
</dbReference>
<dbReference type="Pfam" id="PF12833">
    <property type="entry name" value="HTH_18"/>
    <property type="match status" value="1"/>
</dbReference>
<dbReference type="SMART" id="SM00342">
    <property type="entry name" value="HTH_ARAC"/>
    <property type="match status" value="1"/>
</dbReference>
<dbReference type="Gene3D" id="1.10.10.60">
    <property type="entry name" value="Homeodomain-like"/>
    <property type="match status" value="2"/>
</dbReference>
<dbReference type="SUPFAM" id="SSF52172">
    <property type="entry name" value="CheY-like"/>
    <property type="match status" value="1"/>
</dbReference>
<dbReference type="InterPro" id="IPR011006">
    <property type="entry name" value="CheY-like_superfamily"/>
</dbReference>
<sequence length="233" mass="27167">MNLLVVDDEPLEIEQLTFIVKKEYPEWNIYEAEDVVEAKRLLTQHFFPLAFIDINLPGDSGLDLCKHISEREYATAVVLITAHQEFSYAHQAIRLDVMDYLVKPVIERELYQVIHHFLDKHSYIDTKSDLVNSVLTIVRKEYSQKLQLPEIAKQVYVTPVYLSKKFTEEVGVNFTEYVMNFRIQKAKQLIKEKPYSSIAQISEEVGFSSQHHFSNSFKKVEGMTPSKFKENCL</sequence>
<keyword evidence="4" id="KW-0597">Phosphoprotein</keyword>
<protein>
    <submittedName>
        <fullName evidence="7">Response regulator</fullName>
    </submittedName>
</protein>
<comment type="caution">
    <text evidence="7">The sequence shown here is derived from an EMBL/GenBank/DDBJ whole genome shotgun (WGS) entry which is preliminary data.</text>
</comment>
<dbReference type="CDD" id="cd17536">
    <property type="entry name" value="REC_YesN-like"/>
    <property type="match status" value="1"/>
</dbReference>
<dbReference type="Proteomes" id="UP001145050">
    <property type="component" value="Unassembled WGS sequence"/>
</dbReference>